<gene>
    <name evidence="3" type="ORF">GCM10010420_43270</name>
</gene>
<name>A0ABN3IQY3_9ACTN</name>
<comment type="caution">
    <text evidence="3">The sequence shown here is derived from an EMBL/GenBank/DDBJ whole genome shotgun (WGS) entry which is preliminary data.</text>
</comment>
<keyword evidence="4" id="KW-1185">Reference proteome</keyword>
<proteinExistence type="predicted"/>
<dbReference type="NCBIfam" id="NF041216">
    <property type="entry name" value="CU044_2847_fam"/>
    <property type="match status" value="1"/>
</dbReference>
<reference evidence="3 4" key="1">
    <citation type="journal article" date="2019" name="Int. J. Syst. Evol. Microbiol.">
        <title>The Global Catalogue of Microorganisms (GCM) 10K type strain sequencing project: providing services to taxonomists for standard genome sequencing and annotation.</title>
        <authorList>
            <consortium name="The Broad Institute Genomics Platform"/>
            <consortium name="The Broad Institute Genome Sequencing Center for Infectious Disease"/>
            <person name="Wu L."/>
            <person name="Ma J."/>
        </authorList>
    </citation>
    <scope>NUCLEOTIDE SEQUENCE [LARGE SCALE GENOMIC DNA]</scope>
    <source>
        <strain evidence="3 4">JCM 6921</strain>
    </source>
</reference>
<organism evidence="3 4">
    <name type="scientific">Streptomyces glaucosporus</name>
    <dbReference type="NCBI Taxonomy" id="284044"/>
    <lineage>
        <taxon>Bacteria</taxon>
        <taxon>Bacillati</taxon>
        <taxon>Actinomycetota</taxon>
        <taxon>Actinomycetes</taxon>
        <taxon>Kitasatosporales</taxon>
        <taxon>Streptomycetaceae</taxon>
        <taxon>Streptomyces</taxon>
    </lineage>
</organism>
<feature type="domain" description="Trypsin-co-occurring" evidence="2">
    <location>
        <begin position="3"/>
        <end position="93"/>
    </location>
</feature>
<dbReference type="InterPro" id="IPR045794">
    <property type="entry name" value="Trypco1"/>
</dbReference>
<feature type="region of interest" description="Disordered" evidence="1">
    <location>
        <begin position="92"/>
        <end position="112"/>
    </location>
</feature>
<evidence type="ECO:0000259" key="2">
    <source>
        <dbReference type="Pfam" id="PF19493"/>
    </source>
</evidence>
<sequence>MLLGEGTAVQVEVDEQDGSGIDRVGRGPGVGRGSAEILRGPLTHDHPALETVARNVRGMARAPGSVIGELGVKTASEAGAVVVEAATEAHFTVAPQRDGRGPAGEPHGASAL</sequence>
<evidence type="ECO:0000256" key="1">
    <source>
        <dbReference type="SAM" id="MobiDB-lite"/>
    </source>
</evidence>
<protein>
    <recommendedName>
        <fullName evidence="2">Trypsin-co-occurring domain-containing protein</fullName>
    </recommendedName>
</protein>
<dbReference type="EMBL" id="BAAATJ010000023">
    <property type="protein sequence ID" value="GAA2409948.1"/>
    <property type="molecule type" value="Genomic_DNA"/>
</dbReference>
<evidence type="ECO:0000313" key="3">
    <source>
        <dbReference type="EMBL" id="GAA2409948.1"/>
    </source>
</evidence>
<evidence type="ECO:0000313" key="4">
    <source>
        <dbReference type="Proteomes" id="UP001500058"/>
    </source>
</evidence>
<feature type="region of interest" description="Disordered" evidence="1">
    <location>
        <begin position="16"/>
        <end position="44"/>
    </location>
</feature>
<dbReference type="RefSeq" id="WP_344632758.1">
    <property type="nucleotide sequence ID" value="NZ_BAAATJ010000023.1"/>
</dbReference>
<accession>A0ABN3IQY3</accession>
<dbReference type="Pfam" id="PF19493">
    <property type="entry name" value="Trypco1"/>
    <property type="match status" value="1"/>
</dbReference>
<dbReference type="Proteomes" id="UP001500058">
    <property type="component" value="Unassembled WGS sequence"/>
</dbReference>